<feature type="region of interest" description="Disordered" evidence="1">
    <location>
        <begin position="134"/>
        <end position="256"/>
    </location>
</feature>
<dbReference type="EMBL" id="NWSH01000598">
    <property type="protein sequence ID" value="PCG75441.1"/>
    <property type="molecule type" value="Genomic_DNA"/>
</dbReference>
<feature type="transmembrane region" description="Helical" evidence="2">
    <location>
        <begin position="56"/>
        <end position="74"/>
    </location>
</feature>
<keyword evidence="2" id="KW-1133">Transmembrane helix</keyword>
<evidence type="ECO:0000256" key="2">
    <source>
        <dbReference type="SAM" id="Phobius"/>
    </source>
</evidence>
<gene>
    <name evidence="3" type="ORF">B5V51_11728</name>
</gene>
<keyword evidence="2" id="KW-0472">Membrane</keyword>
<protein>
    <submittedName>
        <fullName evidence="3">Uncharacterized protein</fullName>
    </submittedName>
</protein>
<proteinExistence type="predicted"/>
<evidence type="ECO:0000313" key="3">
    <source>
        <dbReference type="EMBL" id="PCG75441.1"/>
    </source>
</evidence>
<comment type="caution">
    <text evidence="3">The sequence shown here is derived from an EMBL/GenBank/DDBJ whole genome shotgun (WGS) entry which is preliminary data.</text>
</comment>
<evidence type="ECO:0000256" key="1">
    <source>
        <dbReference type="SAM" id="MobiDB-lite"/>
    </source>
</evidence>
<organism evidence="3">
    <name type="scientific">Heliothis virescens</name>
    <name type="common">Tobacco budworm moth</name>
    <dbReference type="NCBI Taxonomy" id="7102"/>
    <lineage>
        <taxon>Eukaryota</taxon>
        <taxon>Metazoa</taxon>
        <taxon>Ecdysozoa</taxon>
        <taxon>Arthropoda</taxon>
        <taxon>Hexapoda</taxon>
        <taxon>Insecta</taxon>
        <taxon>Pterygota</taxon>
        <taxon>Neoptera</taxon>
        <taxon>Endopterygota</taxon>
        <taxon>Lepidoptera</taxon>
        <taxon>Glossata</taxon>
        <taxon>Ditrysia</taxon>
        <taxon>Noctuoidea</taxon>
        <taxon>Noctuidae</taxon>
        <taxon>Heliothinae</taxon>
        <taxon>Heliothis</taxon>
    </lineage>
</organism>
<feature type="region of interest" description="Disordered" evidence="1">
    <location>
        <begin position="1"/>
        <end position="33"/>
    </location>
</feature>
<sequence length="269" mass="30553">MSGDVQPRKRKDKKRKKDELSVDEGPRGTAAALGEGDVFMHSPNEHGTGGHWCAKIIFFSLLAVLITLIGLIILENRGLTELEANSVESQYSGILEGWLEDAPEDDHHDEHTLELKHHDDDKIEQGYGKYYEKLPAPELEDDDKSEEISNEIAQEDDVDADDGGAEDEEFLEPDDIDDELPEVEPIVAPKGKPLVEVEEDTPIVKPADTLAEEEEYEKQQEELRREQEQASHKDGGNSIEDDWPGEPSDQYWRQQLDQAEEELRQEWLD</sequence>
<feature type="compositionally biased region" description="Basic and acidic residues" evidence="1">
    <location>
        <begin position="17"/>
        <end position="26"/>
    </location>
</feature>
<name>A0A2A4JTV3_HELVI</name>
<feature type="compositionally biased region" description="Acidic residues" evidence="1">
    <location>
        <begin position="138"/>
        <end position="182"/>
    </location>
</feature>
<dbReference type="STRING" id="7102.A0A2A4JTV3"/>
<reference evidence="3" key="1">
    <citation type="submission" date="2017-09" db="EMBL/GenBank/DDBJ databases">
        <title>Contemporary evolution of a Lepidopteran species, Heliothis virescens, in response to modern agricultural practices.</title>
        <authorList>
            <person name="Fritz M.L."/>
            <person name="Deyonke A.M."/>
            <person name="Papanicolaou A."/>
            <person name="Micinski S."/>
            <person name="Westbrook J."/>
            <person name="Gould F."/>
        </authorList>
    </citation>
    <scope>NUCLEOTIDE SEQUENCE [LARGE SCALE GENOMIC DNA]</scope>
    <source>
        <strain evidence="3">HvINT-</strain>
        <tissue evidence="3">Whole body</tissue>
    </source>
</reference>
<accession>A0A2A4JTV3</accession>
<dbReference type="AlphaFoldDB" id="A0A2A4JTV3"/>
<feature type="compositionally biased region" description="Basic and acidic residues" evidence="1">
    <location>
        <begin position="217"/>
        <end position="235"/>
    </location>
</feature>
<keyword evidence="2" id="KW-0812">Transmembrane</keyword>